<evidence type="ECO:0000259" key="2">
    <source>
        <dbReference type="Pfam" id="PF13400"/>
    </source>
</evidence>
<dbReference type="InterPro" id="IPR028087">
    <property type="entry name" value="Tad_N"/>
</dbReference>
<dbReference type="AlphaFoldDB" id="A0A1H4Q3M5"/>
<feature type="transmembrane region" description="Helical" evidence="1">
    <location>
        <begin position="15"/>
        <end position="36"/>
    </location>
</feature>
<organism evidence="3 4">
    <name type="scientific">Terriglobus roseus</name>
    <dbReference type="NCBI Taxonomy" id="392734"/>
    <lineage>
        <taxon>Bacteria</taxon>
        <taxon>Pseudomonadati</taxon>
        <taxon>Acidobacteriota</taxon>
        <taxon>Terriglobia</taxon>
        <taxon>Terriglobales</taxon>
        <taxon>Acidobacteriaceae</taxon>
        <taxon>Terriglobus</taxon>
    </lineage>
</organism>
<evidence type="ECO:0000256" key="1">
    <source>
        <dbReference type="SAM" id="Phobius"/>
    </source>
</evidence>
<dbReference type="Proteomes" id="UP000182409">
    <property type="component" value="Unassembled WGS sequence"/>
</dbReference>
<keyword evidence="1" id="KW-1133">Transmembrane helix</keyword>
<reference evidence="3 4" key="1">
    <citation type="submission" date="2016-10" db="EMBL/GenBank/DDBJ databases">
        <authorList>
            <person name="de Groot N.N."/>
        </authorList>
    </citation>
    <scope>NUCLEOTIDE SEQUENCE [LARGE SCALE GENOMIC DNA]</scope>
    <source>
        <strain evidence="3 4">AB35.6</strain>
    </source>
</reference>
<dbReference type="Pfam" id="PF13400">
    <property type="entry name" value="Tad"/>
    <property type="match status" value="1"/>
</dbReference>
<gene>
    <name evidence="3" type="ORF">SAMN05443244_2757</name>
</gene>
<accession>A0A1H4Q3M5</accession>
<name>A0A1H4Q3M5_9BACT</name>
<sequence length="472" mass="48053">MRPVRSLLKDDSGQVLVITALCMVVLLAFLGLAIDVGHLRLVHRQMQTLADAAAMAGGLEIRVCSATASCPAMQAAVKNAMVENKQTSAAFLMNCATPGTGLTVTLNDPPCALGSGKDPNTGNTKFVEAVVTQQVHTYFAWAVGYDNVKISARAEAKRGVDPCIWALNPHIGSAITAIAALGLNSTCGIVVESDSTSALSCLIGVVNAPTIKVTGKVASLLCGSSSPITTGAIVPTPADPMAYLPVPPTASDPCPTTNGTVNLLTGTTTYYGAKNGVNAILGSFVFNPGVYCGGISITAALASSITFNPGVYILRDGTTILNIPQGGLNLTLPLLANITGNGVMFYNQGNVSNPAASVGSLSITAPVPLVNALNLSAATSGTYGGVLFWQARGVATSGTYLANLLGGGKFEGAIYQPSAKVAYAVGLLTSSYNILVADQINFTGQVLSTVGSNYAALANGSPLHGDTAVLVQ</sequence>
<protein>
    <submittedName>
        <fullName evidence="3">Putative Flp pilus-assembly TadE/G-like</fullName>
    </submittedName>
</protein>
<keyword evidence="1" id="KW-0472">Membrane</keyword>
<proteinExistence type="predicted"/>
<dbReference type="RefSeq" id="WP_074654564.1">
    <property type="nucleotide sequence ID" value="NZ_FNSD01000001.1"/>
</dbReference>
<evidence type="ECO:0000313" key="4">
    <source>
        <dbReference type="Proteomes" id="UP000182409"/>
    </source>
</evidence>
<evidence type="ECO:0000313" key="3">
    <source>
        <dbReference type="EMBL" id="SEC14199.1"/>
    </source>
</evidence>
<dbReference type="EMBL" id="FNSD01000001">
    <property type="protein sequence ID" value="SEC14199.1"/>
    <property type="molecule type" value="Genomic_DNA"/>
</dbReference>
<keyword evidence="1" id="KW-0812">Transmembrane</keyword>
<feature type="domain" description="Putative Flp pilus-assembly TadG-like N-terminal" evidence="2">
    <location>
        <begin position="13"/>
        <end position="58"/>
    </location>
</feature>